<dbReference type="InterPro" id="IPR016024">
    <property type="entry name" value="ARM-type_fold"/>
</dbReference>
<gene>
    <name evidence="2" type="primary">TTI2</name>
    <name evidence="2" type="ORF">GWK47_044430</name>
</gene>
<name>A0A8J5CVN4_CHIOP</name>
<evidence type="ECO:0000313" key="2">
    <source>
        <dbReference type="EMBL" id="KAG0722461.1"/>
    </source>
</evidence>
<dbReference type="AlphaFoldDB" id="A0A8J5CVN4"/>
<keyword evidence="3" id="KW-1185">Reference proteome</keyword>
<proteinExistence type="inferred from homology"/>
<evidence type="ECO:0000313" key="3">
    <source>
        <dbReference type="Proteomes" id="UP000770661"/>
    </source>
</evidence>
<sequence>MSASDEKILKLVEKLSITDKKLDEDELTSILTKTYALCRVPALQEPNVPYSASDFQGVASEAEINLSIIWKLVDSVCLAKSRHGQQFSNAFLKYILVTCLLAACEYNDEDYEWSSPAAARTSKKIMGKLSELFDCSNVADLVHSKGDSSGTQSSDNIENLIGKDNRQDFMKPTLQKLSEMLNKDNWKMYPSLKMSYWWILRNIGKDDLGEHLVHLLPPALFIVDDWEAKNKLLGLKCLHHILENTVGSELRWYGRSSVIYDALKPLLHTREPEILSNLYPTIIKVAKVVEADPAKTGKLQHNSTLDFIMQQLVQEMAHEQKLSLREVYAAALPLLLPALNLYAVRWSKELLDVCGDYLATFEGPAAQDRINILKALQSYVKASWPQVHRHALPLMKMVVRLLYDVTEEDSGVEAESVQVIAQEAQDLVVLLHAAAPNTVQELCQGLQDVVVHPQCQLLLQDLCATTLKEA</sequence>
<dbReference type="GO" id="GO:0110078">
    <property type="term" value="C:TTT Hsp90 cochaperone complex"/>
    <property type="evidence" value="ECO:0007669"/>
    <property type="project" value="InterPro"/>
</dbReference>
<reference evidence="2" key="1">
    <citation type="submission" date="2020-07" db="EMBL/GenBank/DDBJ databases">
        <title>The High-quality genome of the commercially important snow crab, Chionoecetes opilio.</title>
        <authorList>
            <person name="Jeong J.-H."/>
            <person name="Ryu S."/>
        </authorList>
    </citation>
    <scope>NUCLEOTIDE SEQUENCE</scope>
    <source>
        <strain evidence="2">MADBK_172401_WGS</strain>
        <tissue evidence="2">Digestive gland</tissue>
    </source>
</reference>
<protein>
    <submittedName>
        <fullName evidence="2">TELO2-interacting protein 2</fullName>
    </submittedName>
</protein>
<dbReference type="PANTHER" id="PTHR32226:SF2">
    <property type="entry name" value="TELO2-INTERACTING PROTEIN 2"/>
    <property type="match status" value="1"/>
</dbReference>
<comment type="caution">
    <text evidence="2">The sequence shown here is derived from an EMBL/GenBank/DDBJ whole genome shotgun (WGS) entry which is preliminary data.</text>
</comment>
<dbReference type="SUPFAM" id="SSF48371">
    <property type="entry name" value="ARM repeat"/>
    <property type="match status" value="1"/>
</dbReference>
<dbReference type="PANTHER" id="PTHR32226">
    <property type="entry name" value="TELO2-INTERACTING PROTEIN 2"/>
    <property type="match status" value="1"/>
</dbReference>
<dbReference type="EMBL" id="JACEEZ010009490">
    <property type="protein sequence ID" value="KAG0722461.1"/>
    <property type="molecule type" value="Genomic_DNA"/>
</dbReference>
<organism evidence="2 3">
    <name type="scientific">Chionoecetes opilio</name>
    <name type="common">Atlantic snow crab</name>
    <name type="synonym">Cancer opilio</name>
    <dbReference type="NCBI Taxonomy" id="41210"/>
    <lineage>
        <taxon>Eukaryota</taxon>
        <taxon>Metazoa</taxon>
        <taxon>Ecdysozoa</taxon>
        <taxon>Arthropoda</taxon>
        <taxon>Crustacea</taxon>
        <taxon>Multicrustacea</taxon>
        <taxon>Malacostraca</taxon>
        <taxon>Eumalacostraca</taxon>
        <taxon>Eucarida</taxon>
        <taxon>Decapoda</taxon>
        <taxon>Pleocyemata</taxon>
        <taxon>Brachyura</taxon>
        <taxon>Eubrachyura</taxon>
        <taxon>Majoidea</taxon>
        <taxon>Majidae</taxon>
        <taxon>Chionoecetes</taxon>
    </lineage>
</organism>
<dbReference type="Proteomes" id="UP000770661">
    <property type="component" value="Unassembled WGS sequence"/>
</dbReference>
<dbReference type="GO" id="GO:0005634">
    <property type="term" value="C:nucleus"/>
    <property type="evidence" value="ECO:0007669"/>
    <property type="project" value="TreeGrafter"/>
</dbReference>
<dbReference type="GO" id="GO:0005829">
    <property type="term" value="C:cytosol"/>
    <property type="evidence" value="ECO:0007669"/>
    <property type="project" value="TreeGrafter"/>
</dbReference>
<accession>A0A8J5CVN4</accession>
<dbReference type="InterPro" id="IPR018870">
    <property type="entry name" value="Tti2"/>
</dbReference>
<evidence type="ECO:0000256" key="1">
    <source>
        <dbReference type="ARBA" id="ARBA00034736"/>
    </source>
</evidence>
<comment type="similarity">
    <text evidence="1">Belongs to the TTI2 family.</text>
</comment>
<dbReference type="OrthoDB" id="6417021at2759"/>
<dbReference type="Pfam" id="PF10521">
    <property type="entry name" value="Tti2"/>
    <property type="match status" value="1"/>
</dbReference>